<organism evidence="1 2">
    <name type="scientific">Solirubrobacter deserti</name>
    <dbReference type="NCBI Taxonomy" id="2282478"/>
    <lineage>
        <taxon>Bacteria</taxon>
        <taxon>Bacillati</taxon>
        <taxon>Actinomycetota</taxon>
        <taxon>Thermoleophilia</taxon>
        <taxon>Solirubrobacterales</taxon>
        <taxon>Solirubrobacteraceae</taxon>
        <taxon>Solirubrobacter</taxon>
    </lineage>
</organism>
<accession>A0ABT4RI24</accession>
<proteinExistence type="predicted"/>
<evidence type="ECO:0000313" key="2">
    <source>
        <dbReference type="Proteomes" id="UP001147700"/>
    </source>
</evidence>
<dbReference type="RefSeq" id="WP_202956371.1">
    <property type="nucleotide sequence ID" value="NZ_JAPCID010000014.1"/>
</dbReference>
<sequence>MRVQWAATALVVAAAIVGGFLLSGNVGSALRDDDPESGPAAPREDETTQVSLGRLRLQPDPGWTQLDRAPAVPGFAIDRSLGFAPYPGLNTVFVATLQYAEDGTLLPAGLRGDAPRPSAGRLAGIPAWFYRGLSAGRWRLDAAVVPTSQGVVTVACAVPGNAGDLPVGCLNGVRGLAVADASTLPPSASAAFQIQLPAALIELDTARVDDRTAIRRAKTPGGQARAAARLRQAHLKAAARLERSATDAEGGPALISALRASADAYRALERAANRRDRRAWTRARATARRAESALARALADAREAGTDGAKRESG</sequence>
<dbReference type="Proteomes" id="UP001147700">
    <property type="component" value="Unassembled WGS sequence"/>
</dbReference>
<reference evidence="1" key="1">
    <citation type="submission" date="2022-10" db="EMBL/GenBank/DDBJ databases">
        <title>The WGS of Solirubrobacter sp. CPCC 204708.</title>
        <authorList>
            <person name="Jiang Z."/>
        </authorList>
    </citation>
    <scope>NUCLEOTIDE SEQUENCE</scope>
    <source>
        <strain evidence="1">CPCC 204708</strain>
    </source>
</reference>
<protein>
    <submittedName>
        <fullName evidence="1">Uncharacterized protein</fullName>
    </submittedName>
</protein>
<dbReference type="EMBL" id="JAPCID010000014">
    <property type="protein sequence ID" value="MDA0138133.1"/>
    <property type="molecule type" value="Genomic_DNA"/>
</dbReference>
<keyword evidence="2" id="KW-1185">Reference proteome</keyword>
<gene>
    <name evidence="1" type="ORF">OJ962_11540</name>
</gene>
<comment type="caution">
    <text evidence="1">The sequence shown here is derived from an EMBL/GenBank/DDBJ whole genome shotgun (WGS) entry which is preliminary data.</text>
</comment>
<name>A0ABT4RI24_9ACTN</name>
<evidence type="ECO:0000313" key="1">
    <source>
        <dbReference type="EMBL" id="MDA0138133.1"/>
    </source>
</evidence>